<dbReference type="NCBIfam" id="TIGR00453">
    <property type="entry name" value="ispD"/>
    <property type="match status" value="1"/>
</dbReference>
<organism evidence="4 5">
    <name type="scientific">Pseudodesulfovibrio alkaliphilus</name>
    <dbReference type="NCBI Taxonomy" id="2661613"/>
    <lineage>
        <taxon>Bacteria</taxon>
        <taxon>Pseudomonadati</taxon>
        <taxon>Thermodesulfobacteriota</taxon>
        <taxon>Desulfovibrionia</taxon>
        <taxon>Desulfovibrionales</taxon>
        <taxon>Desulfovibrionaceae</taxon>
    </lineage>
</organism>
<comment type="pathway">
    <text evidence="3">Isoprenoid biosynthesis; isopentenyl diphosphate biosynthesis via DXP pathway; isopentenyl diphosphate from 1-deoxy-D-xylulose 5-phosphate: step 2/6.</text>
</comment>
<evidence type="ECO:0000256" key="2">
    <source>
        <dbReference type="ARBA" id="ARBA00022695"/>
    </source>
</evidence>
<dbReference type="RefSeq" id="WP_155932293.1">
    <property type="nucleotide sequence ID" value="NZ_WODC01000001.1"/>
</dbReference>
<comment type="function">
    <text evidence="3">Catalyzes the formation of 4-diphosphocytidyl-2-C-methyl-D-erythritol from CTP and 2-C-methyl-D-erythritol 4-phosphate (MEP).</text>
</comment>
<dbReference type="SUPFAM" id="SSF51735">
    <property type="entry name" value="NAD(P)-binding Rossmann-fold domains"/>
    <property type="match status" value="1"/>
</dbReference>
<keyword evidence="5" id="KW-1185">Reference proteome</keyword>
<comment type="caution">
    <text evidence="4">The sequence shown here is derived from an EMBL/GenBank/DDBJ whole genome shotgun (WGS) entry which is preliminary data.</text>
</comment>
<dbReference type="GO" id="GO:0019288">
    <property type="term" value="P:isopentenyl diphosphate biosynthetic process, methylerythritol 4-phosphate pathway"/>
    <property type="evidence" value="ECO:0007669"/>
    <property type="project" value="UniProtKB-UniRule"/>
</dbReference>
<keyword evidence="2 3" id="KW-0548">Nucleotidyltransferase</keyword>
<dbReference type="Gene3D" id="3.90.550.10">
    <property type="entry name" value="Spore Coat Polysaccharide Biosynthesis Protein SpsA, Chain A"/>
    <property type="match status" value="1"/>
</dbReference>
<keyword evidence="3" id="KW-0414">Isoprene biosynthesis</keyword>
<feature type="site" description="Transition state stabilizer" evidence="3">
    <location>
        <position position="24"/>
    </location>
</feature>
<accession>A0A7K1KKU5</accession>
<dbReference type="SUPFAM" id="SSF53448">
    <property type="entry name" value="Nucleotide-diphospho-sugar transferases"/>
    <property type="match status" value="1"/>
</dbReference>
<comment type="catalytic activity">
    <reaction evidence="3">
        <text>2-C-methyl-D-erythritol 4-phosphate + CTP + H(+) = 4-CDP-2-C-methyl-D-erythritol + diphosphate</text>
        <dbReference type="Rhea" id="RHEA:13429"/>
        <dbReference type="ChEBI" id="CHEBI:15378"/>
        <dbReference type="ChEBI" id="CHEBI:33019"/>
        <dbReference type="ChEBI" id="CHEBI:37563"/>
        <dbReference type="ChEBI" id="CHEBI:57823"/>
        <dbReference type="ChEBI" id="CHEBI:58262"/>
        <dbReference type="EC" id="2.7.7.60"/>
    </reaction>
</comment>
<dbReference type="Proteomes" id="UP000461162">
    <property type="component" value="Unassembled WGS sequence"/>
</dbReference>
<keyword evidence="1 3" id="KW-0808">Transferase</keyword>
<dbReference type="AlphaFoldDB" id="A0A7K1KKU5"/>
<dbReference type="CDD" id="cd02516">
    <property type="entry name" value="CDP-ME_synthetase"/>
    <property type="match status" value="1"/>
</dbReference>
<dbReference type="InterPro" id="IPR002347">
    <property type="entry name" value="SDR_fam"/>
</dbReference>
<dbReference type="Gene3D" id="3.40.50.720">
    <property type="entry name" value="NAD(P)-binding Rossmann-like Domain"/>
    <property type="match status" value="1"/>
</dbReference>
<dbReference type="PRINTS" id="PR00081">
    <property type="entry name" value="GDHRDH"/>
</dbReference>
<feature type="site" description="Positions MEP for the nucleophilic attack" evidence="3">
    <location>
        <position position="156"/>
    </location>
</feature>
<dbReference type="InterPro" id="IPR029044">
    <property type="entry name" value="Nucleotide-diphossugar_trans"/>
</dbReference>
<evidence type="ECO:0000313" key="5">
    <source>
        <dbReference type="Proteomes" id="UP000461162"/>
    </source>
</evidence>
<evidence type="ECO:0000256" key="3">
    <source>
        <dbReference type="HAMAP-Rule" id="MF_00108"/>
    </source>
</evidence>
<feature type="site" description="Positions MEP for the nucleophilic attack" evidence="3">
    <location>
        <position position="214"/>
    </location>
</feature>
<dbReference type="UniPathway" id="UPA00056">
    <property type="reaction ID" value="UER00093"/>
</dbReference>
<dbReference type="InterPro" id="IPR012115">
    <property type="entry name" value="CDP-ribitol_syn"/>
</dbReference>
<dbReference type="CDD" id="cd05233">
    <property type="entry name" value="SDR_c"/>
    <property type="match status" value="1"/>
</dbReference>
<dbReference type="PROSITE" id="PS00061">
    <property type="entry name" value="ADH_SHORT"/>
    <property type="match status" value="1"/>
</dbReference>
<gene>
    <name evidence="3 4" type="primary">ispD</name>
    <name evidence="4" type="ORF">GKC30_03535</name>
</gene>
<proteinExistence type="inferred from homology"/>
<dbReference type="GO" id="GO:0050518">
    <property type="term" value="F:2-C-methyl-D-erythritol 4-phosphate cytidylyltransferase activity"/>
    <property type="evidence" value="ECO:0007669"/>
    <property type="project" value="UniProtKB-UniRule"/>
</dbReference>
<dbReference type="FunFam" id="3.90.550.10:FF:000003">
    <property type="entry name" value="2-C-methyl-D-erythritol 4-phosphate cytidylyltransferase"/>
    <property type="match status" value="1"/>
</dbReference>
<dbReference type="EC" id="2.7.7.60" evidence="3"/>
<dbReference type="InterPro" id="IPR050088">
    <property type="entry name" value="IspD/TarI_cytidylyltransf_bact"/>
</dbReference>
<protein>
    <recommendedName>
        <fullName evidence="3">2-C-methyl-D-erythritol 4-phosphate cytidylyltransferase</fullName>
        <ecNumber evidence="3">2.7.7.60</ecNumber>
    </recommendedName>
    <alternativeName>
        <fullName evidence="3">4-diphosphocytidyl-2C-methyl-D-erythritol synthase</fullName>
    </alternativeName>
    <alternativeName>
        <fullName evidence="3">MEP cytidylyltransferase</fullName>
        <shortName evidence="3">MCT</shortName>
    </alternativeName>
</protein>
<reference evidence="4 5" key="1">
    <citation type="submission" date="2019-11" db="EMBL/GenBank/DDBJ databases">
        <title>Pseudodesulfovibrio alkaliphilus, sp. nov., an alkaliphilic sulfate-reducing bacteria from mud volcano of Taman peninsula, Russia.</title>
        <authorList>
            <person name="Frolova A."/>
            <person name="Merkel A.Y."/>
            <person name="Slobodkin A.I."/>
        </authorList>
    </citation>
    <scope>NUCLEOTIDE SEQUENCE [LARGE SCALE GENOMIC DNA]</scope>
    <source>
        <strain evidence="4 5">F-1</strain>
    </source>
</reference>
<dbReference type="InterPro" id="IPR020904">
    <property type="entry name" value="Sc_DH/Rdtase_CS"/>
</dbReference>
<dbReference type="InterPro" id="IPR001228">
    <property type="entry name" value="IspD"/>
</dbReference>
<dbReference type="PIRSF" id="PIRSF036586">
    <property type="entry name" value="CDP-ribitol_syn"/>
    <property type="match status" value="1"/>
</dbReference>
<dbReference type="PANTHER" id="PTHR32125:SF4">
    <property type="entry name" value="2-C-METHYL-D-ERYTHRITOL 4-PHOSPHATE CYTIDYLYLTRANSFERASE, CHLOROPLASTIC"/>
    <property type="match status" value="1"/>
</dbReference>
<evidence type="ECO:0000313" key="4">
    <source>
        <dbReference type="EMBL" id="MUM76703.1"/>
    </source>
</evidence>
<feature type="site" description="Transition state stabilizer" evidence="3">
    <location>
        <position position="17"/>
    </location>
</feature>
<name>A0A7K1KKU5_9BACT</name>
<dbReference type="InterPro" id="IPR034683">
    <property type="entry name" value="IspD/TarI"/>
</dbReference>
<dbReference type="Pfam" id="PF01128">
    <property type="entry name" value="IspD"/>
    <property type="match status" value="1"/>
</dbReference>
<dbReference type="InterPro" id="IPR036291">
    <property type="entry name" value="NAD(P)-bd_dom_sf"/>
</dbReference>
<dbReference type="PANTHER" id="PTHR32125">
    <property type="entry name" value="2-C-METHYL-D-ERYTHRITOL 4-PHOSPHATE CYTIDYLYLTRANSFERASE, CHLOROPLASTIC"/>
    <property type="match status" value="1"/>
</dbReference>
<comment type="similarity">
    <text evidence="3">Belongs to the IspD/TarI cytidylyltransferase family. IspD subfamily.</text>
</comment>
<dbReference type="Pfam" id="PF00106">
    <property type="entry name" value="adh_short"/>
    <property type="match status" value="1"/>
</dbReference>
<sequence length="459" mass="49911">MRSKHYCILLAAGSGNRMNYTTPKQFLKIAGRTVLEHTLDVIDAHPDIDEIFIVIGNEYRISVEEILLRNNYGKVTKLLNGGSTRRESSASGISAVDEDDALVLLHDAVRPFLNHTIISECLSALSRYPAVDVAIAAVDTIIEVDAADRITHIPRRTSLRRGQTPQGFRAGVLREAHRLAMSDPDVEVTDDCGLVLRYGLGEVFVVPGDERNIKITYPEDLYLADKIFQINTVSVDHARITESVAGKTVVVFGASSGIGEHIVRLARDRGANVVGFSRSGGVDIRSYPAVERALEGVLDKFGRIDAVVNTAAVLRSGPLASRTIDSIEEEVAINYFGAINVIKAALPHLRLTRGAIAVFTSSSYTRGRALYSIYSSTKAAVVNLVQGLAEELWAEGVRINAINPERTNTPMRRRNFGIEPEHSLLAPERVAEATLTTLLADFSGMTVDVRRPQGGGGGE</sequence>
<dbReference type="EMBL" id="WODC01000001">
    <property type="protein sequence ID" value="MUM76703.1"/>
    <property type="molecule type" value="Genomic_DNA"/>
</dbReference>
<evidence type="ECO:0000256" key="1">
    <source>
        <dbReference type="ARBA" id="ARBA00022679"/>
    </source>
</evidence>
<dbReference type="HAMAP" id="MF_00108">
    <property type="entry name" value="IspD"/>
    <property type="match status" value="1"/>
</dbReference>